<gene>
    <name evidence="2" type="ORF">Cgig2_021764</name>
</gene>
<name>A0A9Q1GKZ6_9CARY</name>
<reference evidence="2" key="1">
    <citation type="submission" date="2022-04" db="EMBL/GenBank/DDBJ databases">
        <title>Carnegiea gigantea Genome sequencing and assembly v2.</title>
        <authorList>
            <person name="Copetti D."/>
            <person name="Sanderson M.J."/>
            <person name="Burquez A."/>
            <person name="Wojciechowski M.F."/>
        </authorList>
    </citation>
    <scope>NUCLEOTIDE SEQUENCE</scope>
    <source>
        <strain evidence="2">SGP5-SGP5p</strain>
        <tissue evidence="2">Aerial part</tissue>
    </source>
</reference>
<evidence type="ECO:0000313" key="2">
    <source>
        <dbReference type="EMBL" id="KAJ8421005.1"/>
    </source>
</evidence>
<protein>
    <submittedName>
        <fullName evidence="2">Uncharacterized protein</fullName>
    </submittedName>
</protein>
<dbReference type="EMBL" id="JAKOGI010002983">
    <property type="protein sequence ID" value="KAJ8421005.1"/>
    <property type="molecule type" value="Genomic_DNA"/>
</dbReference>
<dbReference type="Proteomes" id="UP001153076">
    <property type="component" value="Unassembled WGS sequence"/>
</dbReference>
<feature type="compositionally biased region" description="Basic and acidic residues" evidence="1">
    <location>
        <begin position="135"/>
        <end position="146"/>
    </location>
</feature>
<sequence length="224" mass="25305">MSSWGFRGLLALQGPVNFGYKEELLQKPYLHHTFAYPLRQRSSLANMGFLYSLTTDEMELYALGNFEWYRREAVFPPRPLLYDYEELCPDFDLAMDEEYAQDYKVPKLPQVVFLTILLNDAVKVGVLRRIMETRRQEASSGSKEEESSGSDGQTPLPSDDNEEMGCLRSGDIDGEHCVIYSHIARTECALTLGSLGTCGLPLTLSIPLYKSEADIPMEGHLKAF</sequence>
<dbReference type="AlphaFoldDB" id="A0A9Q1GKZ6"/>
<organism evidence="2 3">
    <name type="scientific">Carnegiea gigantea</name>
    <dbReference type="NCBI Taxonomy" id="171969"/>
    <lineage>
        <taxon>Eukaryota</taxon>
        <taxon>Viridiplantae</taxon>
        <taxon>Streptophyta</taxon>
        <taxon>Embryophyta</taxon>
        <taxon>Tracheophyta</taxon>
        <taxon>Spermatophyta</taxon>
        <taxon>Magnoliopsida</taxon>
        <taxon>eudicotyledons</taxon>
        <taxon>Gunneridae</taxon>
        <taxon>Pentapetalae</taxon>
        <taxon>Caryophyllales</taxon>
        <taxon>Cactineae</taxon>
        <taxon>Cactaceae</taxon>
        <taxon>Cactoideae</taxon>
        <taxon>Echinocereeae</taxon>
        <taxon>Carnegiea</taxon>
    </lineage>
</organism>
<proteinExistence type="predicted"/>
<evidence type="ECO:0000256" key="1">
    <source>
        <dbReference type="SAM" id="MobiDB-lite"/>
    </source>
</evidence>
<comment type="caution">
    <text evidence="2">The sequence shown here is derived from an EMBL/GenBank/DDBJ whole genome shotgun (WGS) entry which is preliminary data.</text>
</comment>
<feature type="region of interest" description="Disordered" evidence="1">
    <location>
        <begin position="135"/>
        <end position="165"/>
    </location>
</feature>
<accession>A0A9Q1GKZ6</accession>
<keyword evidence="3" id="KW-1185">Reference proteome</keyword>
<evidence type="ECO:0000313" key="3">
    <source>
        <dbReference type="Proteomes" id="UP001153076"/>
    </source>
</evidence>